<feature type="transmembrane region" description="Helical" evidence="8">
    <location>
        <begin position="422"/>
        <end position="441"/>
    </location>
</feature>
<dbReference type="EMBL" id="CP081135">
    <property type="protein sequence ID" value="UEL47302.1"/>
    <property type="molecule type" value="Genomic_DNA"/>
</dbReference>
<feature type="transmembrane region" description="Helical" evidence="8">
    <location>
        <begin position="242"/>
        <end position="261"/>
    </location>
</feature>
<dbReference type="RefSeq" id="WP_228415762.1">
    <property type="nucleotide sequence ID" value="NZ_CP081135.1"/>
</dbReference>
<keyword evidence="7 8" id="KW-0472">Membrane</keyword>
<reference evidence="10 11" key="1">
    <citation type="journal article" date="2023" name="Int. J. Syst. Evol. Microbiol.">
        <title>Terrisporobacter hibernicus sp. nov., isolated from bovine faeces in Northern Ireland.</title>
        <authorList>
            <person name="Mitchell M."/>
            <person name="Nguyen S.V."/>
            <person name="Connor M."/>
            <person name="Fairley D.J."/>
            <person name="Donoghue O."/>
            <person name="Marshall H."/>
            <person name="Koolman L."/>
            <person name="McMullan G."/>
            <person name="Schaffer K.E."/>
            <person name="McGrath J.W."/>
            <person name="Fanning S."/>
        </authorList>
    </citation>
    <scope>NUCLEOTIDE SEQUENCE [LARGE SCALE GENOMIC DNA]</scope>
    <source>
        <strain evidence="10 11">MCA3</strain>
    </source>
</reference>
<feature type="transmembrane region" description="Helical" evidence="8">
    <location>
        <begin position="360"/>
        <end position="378"/>
    </location>
</feature>
<feature type="transmembrane region" description="Helical" evidence="8">
    <location>
        <begin position="20"/>
        <end position="38"/>
    </location>
</feature>
<dbReference type="PRINTS" id="PR01806">
    <property type="entry name" value="VIRFACTRMVIN"/>
</dbReference>
<dbReference type="GO" id="GO:0005886">
    <property type="term" value="C:plasma membrane"/>
    <property type="evidence" value="ECO:0007669"/>
    <property type="project" value="UniProtKB-SubCell"/>
</dbReference>
<keyword evidence="5 8" id="KW-0573">Peptidoglycan synthesis</keyword>
<keyword evidence="8 9" id="KW-0813">Transport</keyword>
<dbReference type="InterPro" id="IPR004268">
    <property type="entry name" value="MurJ"/>
</dbReference>
<dbReference type="GO" id="GO:0009252">
    <property type="term" value="P:peptidoglycan biosynthetic process"/>
    <property type="evidence" value="ECO:0007669"/>
    <property type="project" value="UniProtKB-UniRule"/>
</dbReference>
<comment type="pathway">
    <text evidence="8">Cell wall biogenesis; peptidoglycan biosynthesis.</text>
</comment>
<feature type="transmembrane region" description="Helical" evidence="8">
    <location>
        <begin position="453"/>
        <end position="472"/>
    </location>
</feature>
<evidence type="ECO:0000256" key="2">
    <source>
        <dbReference type="ARBA" id="ARBA00022475"/>
    </source>
</evidence>
<dbReference type="GO" id="GO:0034204">
    <property type="term" value="P:lipid translocation"/>
    <property type="evidence" value="ECO:0007669"/>
    <property type="project" value="TreeGrafter"/>
</dbReference>
<feature type="transmembrane region" description="Helical" evidence="8">
    <location>
        <begin position="103"/>
        <end position="122"/>
    </location>
</feature>
<feature type="transmembrane region" description="Helical" evidence="8">
    <location>
        <begin position="399"/>
        <end position="416"/>
    </location>
</feature>
<dbReference type="InterPro" id="IPR051050">
    <property type="entry name" value="Lipid_II_flippase_MurJ/MviN"/>
</dbReference>
<evidence type="ECO:0000256" key="4">
    <source>
        <dbReference type="ARBA" id="ARBA00022960"/>
    </source>
</evidence>
<keyword evidence="4 8" id="KW-0133">Cell shape</keyword>
<evidence type="ECO:0000256" key="5">
    <source>
        <dbReference type="ARBA" id="ARBA00022984"/>
    </source>
</evidence>
<dbReference type="HAMAP" id="MF_02078">
    <property type="entry name" value="MurJ_MviN"/>
    <property type="match status" value="1"/>
</dbReference>
<feature type="transmembrane region" description="Helical" evidence="8">
    <location>
        <begin position="142"/>
        <end position="162"/>
    </location>
</feature>
<evidence type="ECO:0000256" key="1">
    <source>
        <dbReference type="ARBA" id="ARBA00004651"/>
    </source>
</evidence>
<evidence type="ECO:0000313" key="10">
    <source>
        <dbReference type="EMBL" id="UEL47302.1"/>
    </source>
</evidence>
<evidence type="ECO:0000256" key="7">
    <source>
        <dbReference type="ARBA" id="ARBA00023136"/>
    </source>
</evidence>
<dbReference type="PIRSF" id="PIRSF002869">
    <property type="entry name" value="MviN"/>
    <property type="match status" value="1"/>
</dbReference>
<dbReference type="CDD" id="cd13123">
    <property type="entry name" value="MATE_MurJ_like"/>
    <property type="match status" value="1"/>
</dbReference>
<evidence type="ECO:0000256" key="9">
    <source>
        <dbReference type="PIRNR" id="PIRNR002869"/>
    </source>
</evidence>
<feature type="transmembrane region" description="Helical" evidence="8">
    <location>
        <begin position="484"/>
        <end position="505"/>
    </location>
</feature>
<feature type="transmembrane region" description="Helical" evidence="8">
    <location>
        <begin position="171"/>
        <end position="194"/>
    </location>
</feature>
<dbReference type="GO" id="GO:0015648">
    <property type="term" value="F:lipid-linked peptidoglycan transporter activity"/>
    <property type="evidence" value="ECO:0007669"/>
    <property type="project" value="UniProtKB-UniRule"/>
</dbReference>
<comment type="subcellular location">
    <subcellularLocation>
        <location evidence="1 8">Cell membrane</location>
        <topology evidence="1 8">Multi-pass membrane protein</topology>
    </subcellularLocation>
</comment>
<keyword evidence="8 9" id="KW-0961">Cell wall biogenesis/degradation</keyword>
<feature type="transmembrane region" description="Helical" evidence="8">
    <location>
        <begin position="58"/>
        <end position="82"/>
    </location>
</feature>
<evidence type="ECO:0000313" key="11">
    <source>
        <dbReference type="Proteomes" id="UP001198983"/>
    </source>
</evidence>
<comment type="function">
    <text evidence="8 9">Involved in peptidoglycan biosynthesis. Transports lipid-linked peptidoglycan precursors from the inner to the outer leaflet of the cytoplasmic membrane.</text>
</comment>
<feature type="transmembrane region" description="Helical" evidence="8">
    <location>
        <begin position="281"/>
        <end position="303"/>
    </location>
</feature>
<name>A0AAX2ZHY8_9FIRM</name>
<dbReference type="AlphaFoldDB" id="A0AAX2ZHY8"/>
<keyword evidence="3 8" id="KW-0812">Transmembrane</keyword>
<evidence type="ECO:0000256" key="6">
    <source>
        <dbReference type="ARBA" id="ARBA00022989"/>
    </source>
</evidence>
<feature type="transmembrane region" description="Helical" evidence="8">
    <location>
        <begin position="200"/>
        <end position="221"/>
    </location>
</feature>
<dbReference type="KEGG" id="tem:JW646_16970"/>
<evidence type="ECO:0000256" key="3">
    <source>
        <dbReference type="ARBA" id="ARBA00022692"/>
    </source>
</evidence>
<dbReference type="PANTHER" id="PTHR47019:SF1">
    <property type="entry name" value="LIPID II FLIPPASE MURJ"/>
    <property type="match status" value="1"/>
</dbReference>
<protein>
    <recommendedName>
        <fullName evidence="8">Probable lipid II flippase MurJ</fullName>
    </recommendedName>
</protein>
<dbReference type="PANTHER" id="PTHR47019">
    <property type="entry name" value="LIPID II FLIPPASE MURJ"/>
    <property type="match status" value="1"/>
</dbReference>
<evidence type="ECO:0000256" key="8">
    <source>
        <dbReference type="HAMAP-Rule" id="MF_02078"/>
    </source>
</evidence>
<sequence>MKNYYTKITNMKRGSYMSKAVQSASILFIATIISKFVGLLRDQVIGYVYGIGVIAESYFMALNIITVAFIALLGVAIQSTYMPIYTEVEGKEGRQKALKFTSNIINIIFLVSFIVVVLGWFFTEPLVKLFATGFNGEKLQLTMQLTRIILFSVGLVCITYVLKAYLEIHDYFLVTGLMPIPYNISIIIAVLLSKRFGMEILAYGTVFAFFVQMVFLIPFCYKKGFRYKFNINLLDKHVKQMGLAIGPILVGASAYQINSLVDKNLSSFLPTGSVAALSFAYKLNIFVIGVFVASITTVMYPIFTKLGSNKNLKQLKITLCKSVNSVILITMPISVGAFILSEPIVKIVFERGAFDPTATIITAQVLSCYAIGMVASGMRDILVRIFYSLQDTKIPMKNSILCVICNILFNLILIQTMKVSGLALGSSLAAIVAVCFLMIQLRKKIGKFNAMSIFTTLLKTFAASCVMAFIVLKLFAKISLISEFLALAVSVGIGAIAYSIIVLILKVDSTDYVIDIVKSKIIK</sequence>
<proteinExistence type="inferred from homology"/>
<feature type="transmembrane region" description="Helical" evidence="8">
    <location>
        <begin position="323"/>
        <end position="340"/>
    </location>
</feature>
<gene>
    <name evidence="8 10" type="primary">murJ</name>
    <name evidence="10" type="ORF">JW646_16970</name>
</gene>
<keyword evidence="2 8" id="KW-1003">Cell membrane</keyword>
<dbReference type="GO" id="GO:0071555">
    <property type="term" value="P:cell wall organization"/>
    <property type="evidence" value="ECO:0007669"/>
    <property type="project" value="UniProtKB-UniRule"/>
</dbReference>
<dbReference type="Proteomes" id="UP001198983">
    <property type="component" value="Chromosome"/>
</dbReference>
<keyword evidence="6 8" id="KW-1133">Transmembrane helix</keyword>
<organism evidence="10 11">
    <name type="scientific">Terrisporobacter hibernicus</name>
    <dbReference type="NCBI Taxonomy" id="2813371"/>
    <lineage>
        <taxon>Bacteria</taxon>
        <taxon>Bacillati</taxon>
        <taxon>Bacillota</taxon>
        <taxon>Clostridia</taxon>
        <taxon>Peptostreptococcales</taxon>
        <taxon>Peptostreptococcaceae</taxon>
        <taxon>Terrisporobacter</taxon>
    </lineage>
</organism>
<dbReference type="GO" id="GO:0008360">
    <property type="term" value="P:regulation of cell shape"/>
    <property type="evidence" value="ECO:0007669"/>
    <property type="project" value="UniProtKB-UniRule"/>
</dbReference>
<keyword evidence="11" id="KW-1185">Reference proteome</keyword>
<comment type="similarity">
    <text evidence="8 9">Belongs to the MurJ/MviN family.</text>
</comment>
<accession>A0AAX2ZHY8</accession>
<dbReference type="Pfam" id="PF03023">
    <property type="entry name" value="MurJ"/>
    <property type="match status" value="1"/>
</dbReference>
<dbReference type="NCBIfam" id="TIGR01695">
    <property type="entry name" value="murJ_mviN"/>
    <property type="match status" value="1"/>
</dbReference>